<dbReference type="PROSITE" id="PS52004">
    <property type="entry name" value="KS3_2"/>
    <property type="match status" value="1"/>
</dbReference>
<dbReference type="EMBL" id="VTUX01000005">
    <property type="protein sequence ID" value="KAA1190496.1"/>
    <property type="molecule type" value="Genomic_DNA"/>
</dbReference>
<reference evidence="6 7" key="1">
    <citation type="submission" date="2019-09" db="EMBL/GenBank/DDBJ databases">
        <authorList>
            <person name="Chen X.-Y."/>
        </authorList>
    </citation>
    <scope>NUCLEOTIDE SEQUENCE [LARGE SCALE GENOMIC DNA]</scope>
    <source>
        <strain evidence="6 7">NY5</strain>
    </source>
</reference>
<comment type="pathway">
    <text evidence="1">Lipid metabolism; fatty acid biosynthesis.</text>
</comment>
<dbReference type="InterPro" id="IPR016039">
    <property type="entry name" value="Thiolase-like"/>
</dbReference>
<dbReference type="InterPro" id="IPR018201">
    <property type="entry name" value="Ketoacyl_synth_AS"/>
</dbReference>
<dbReference type="PROSITE" id="PS00606">
    <property type="entry name" value="KS3_1"/>
    <property type="match status" value="1"/>
</dbReference>
<accession>A0A5B0WUC5</accession>
<evidence type="ECO:0000256" key="1">
    <source>
        <dbReference type="ARBA" id="ARBA00005194"/>
    </source>
</evidence>
<evidence type="ECO:0000256" key="3">
    <source>
        <dbReference type="ARBA" id="ARBA00022679"/>
    </source>
</evidence>
<dbReference type="UniPathway" id="UPA00094"/>
<keyword evidence="7" id="KW-1185">Reference proteome</keyword>
<dbReference type="InterPro" id="IPR000794">
    <property type="entry name" value="Beta-ketoacyl_synthase"/>
</dbReference>
<evidence type="ECO:0000313" key="6">
    <source>
        <dbReference type="EMBL" id="KAA1190496.1"/>
    </source>
</evidence>
<dbReference type="CDD" id="cd00834">
    <property type="entry name" value="KAS_I_II"/>
    <property type="match status" value="1"/>
</dbReference>
<organism evidence="6 7">
    <name type="scientific">Pseudohalioglobus sediminis</name>
    <dbReference type="NCBI Taxonomy" id="2606449"/>
    <lineage>
        <taxon>Bacteria</taxon>
        <taxon>Pseudomonadati</taxon>
        <taxon>Pseudomonadota</taxon>
        <taxon>Gammaproteobacteria</taxon>
        <taxon>Cellvibrionales</taxon>
        <taxon>Halieaceae</taxon>
        <taxon>Pseudohalioglobus</taxon>
    </lineage>
</organism>
<dbReference type="PANTHER" id="PTHR11712">
    <property type="entry name" value="POLYKETIDE SYNTHASE-RELATED"/>
    <property type="match status" value="1"/>
</dbReference>
<gene>
    <name evidence="6" type="ORF">F0M18_11825</name>
</gene>
<evidence type="ECO:0000313" key="7">
    <source>
        <dbReference type="Proteomes" id="UP000323708"/>
    </source>
</evidence>
<sequence>MNRVVVTGTGCVSSLGTNWVEVYPRLQKAANKIQYIEDWDRYEGLFTRLGGPVAWERPAEWSRRVVRSMGRIAMMAVSASADAIEEAGLTGDQILGSGDMGISYGSSAGSTAALGEFGNMLLNERTDGLNATSYIRMMSHTAPVNIGVYFGIKGRIYTTSSACTSSSQGIGYGYEAIRNGLQTVMLCGGAEELCATEAAVFDTLYATSTRNKEPSLTPRPFDRDRDGLVIGEGACSLVLENLDHALARGATIYGEIIGFGTNSDGLHVTQPDHESICRVLNLALEDAGIAAEEVQYVSAHGTATDKGDIIESRATHDVLGKNVPISALKSYTGHTLGACGSLEAWVTLNMMREGWFHPTVNLDNVDERCAELDYITGPGRRMSCDIAMSNNFAFGGINTSLIFRKY</sequence>
<dbReference type="SMART" id="SM00825">
    <property type="entry name" value="PKS_KS"/>
    <property type="match status" value="1"/>
</dbReference>
<dbReference type="SUPFAM" id="SSF53901">
    <property type="entry name" value="Thiolase-like"/>
    <property type="match status" value="2"/>
</dbReference>
<dbReference type="GO" id="GO:0005829">
    <property type="term" value="C:cytosol"/>
    <property type="evidence" value="ECO:0007669"/>
    <property type="project" value="TreeGrafter"/>
</dbReference>
<dbReference type="Pfam" id="PF00109">
    <property type="entry name" value="ketoacyl-synt"/>
    <property type="match status" value="1"/>
</dbReference>
<dbReference type="InterPro" id="IPR020841">
    <property type="entry name" value="PKS_Beta-ketoAc_synthase_dom"/>
</dbReference>
<dbReference type="GO" id="GO:0006633">
    <property type="term" value="P:fatty acid biosynthetic process"/>
    <property type="evidence" value="ECO:0007669"/>
    <property type="project" value="UniProtKB-UniPathway"/>
</dbReference>
<proteinExistence type="inferred from homology"/>
<dbReference type="GO" id="GO:0004315">
    <property type="term" value="F:3-oxoacyl-[acyl-carrier-protein] synthase activity"/>
    <property type="evidence" value="ECO:0007669"/>
    <property type="project" value="InterPro"/>
</dbReference>
<name>A0A5B0WUC5_9GAMM</name>
<dbReference type="InterPro" id="IPR014031">
    <property type="entry name" value="Ketoacyl_synth_C"/>
</dbReference>
<dbReference type="InterPro" id="IPR014030">
    <property type="entry name" value="Ketoacyl_synth_N"/>
</dbReference>
<dbReference type="PANTHER" id="PTHR11712:SF325">
    <property type="entry name" value="3-OXOACYL-(ACYL-CARRIER-PROTEIN) SYNTHASE II FABF"/>
    <property type="match status" value="1"/>
</dbReference>
<dbReference type="Gene3D" id="3.40.47.10">
    <property type="match status" value="1"/>
</dbReference>
<keyword evidence="3 4" id="KW-0808">Transferase</keyword>
<evidence type="ECO:0000256" key="2">
    <source>
        <dbReference type="ARBA" id="ARBA00008467"/>
    </source>
</evidence>
<protein>
    <submittedName>
        <fullName evidence="6">Beta-ketoacyl-ACP synthase</fullName>
    </submittedName>
</protein>
<comment type="similarity">
    <text evidence="2 4">Belongs to the thiolase-like superfamily. Beta-ketoacyl-ACP synthases family.</text>
</comment>
<dbReference type="Pfam" id="PF02801">
    <property type="entry name" value="Ketoacyl-synt_C"/>
    <property type="match status" value="1"/>
</dbReference>
<dbReference type="NCBIfam" id="NF006587">
    <property type="entry name" value="PRK09116.1"/>
    <property type="match status" value="1"/>
</dbReference>
<dbReference type="RefSeq" id="WP_149611652.1">
    <property type="nucleotide sequence ID" value="NZ_VTUX01000005.1"/>
</dbReference>
<comment type="caution">
    <text evidence="6">The sequence shown here is derived from an EMBL/GenBank/DDBJ whole genome shotgun (WGS) entry which is preliminary data.</text>
</comment>
<dbReference type="Proteomes" id="UP000323708">
    <property type="component" value="Unassembled WGS sequence"/>
</dbReference>
<feature type="domain" description="Ketosynthase family 3 (KS3)" evidence="5">
    <location>
        <begin position="1"/>
        <end position="405"/>
    </location>
</feature>
<dbReference type="AlphaFoldDB" id="A0A5B0WUC5"/>
<evidence type="ECO:0000259" key="5">
    <source>
        <dbReference type="PROSITE" id="PS52004"/>
    </source>
</evidence>
<evidence type="ECO:0000256" key="4">
    <source>
        <dbReference type="RuleBase" id="RU003694"/>
    </source>
</evidence>